<dbReference type="AlphaFoldDB" id="A0A816AFD9"/>
<keyword evidence="3" id="KW-1185">Reference proteome</keyword>
<dbReference type="Proteomes" id="UP000663829">
    <property type="component" value="Unassembled WGS sequence"/>
</dbReference>
<dbReference type="Proteomes" id="UP000681722">
    <property type="component" value="Unassembled WGS sequence"/>
</dbReference>
<gene>
    <name evidence="1" type="ORF">GPM918_LOCUS42027</name>
    <name evidence="2" type="ORF">SRO942_LOCUS43191</name>
</gene>
<feature type="non-terminal residue" evidence="1">
    <location>
        <position position="1"/>
    </location>
</feature>
<dbReference type="EMBL" id="CAJOBC010100796">
    <property type="protein sequence ID" value="CAF4469468.1"/>
    <property type="molecule type" value="Genomic_DNA"/>
</dbReference>
<name>A0A816AFD9_9BILA</name>
<protein>
    <submittedName>
        <fullName evidence="1">Uncharacterized protein</fullName>
    </submittedName>
</protein>
<reference evidence="1" key="1">
    <citation type="submission" date="2021-02" db="EMBL/GenBank/DDBJ databases">
        <authorList>
            <person name="Nowell W R."/>
        </authorList>
    </citation>
    <scope>NUCLEOTIDE SEQUENCE</scope>
</reference>
<sequence>SHTTNLKFESKLIYKAIEYNCFHGGKQRKRSKGLRPHQHYMALDCEARIRLYNADGFLKITKLELSHNDQPDPQNLKYYSSHRCFDKKAIEVIKSFDKHQVPRTIIRNMIMSANKTKFTTVKDISNALNKVRTNNLPSQAIHKILSDIKALDTVST</sequence>
<accession>A0A816AFD9</accession>
<dbReference type="EMBL" id="CAJNOQ010034516">
    <property type="protein sequence ID" value="CAF1595128.1"/>
    <property type="molecule type" value="Genomic_DNA"/>
</dbReference>
<comment type="caution">
    <text evidence="1">The sequence shown here is derived from an EMBL/GenBank/DDBJ whole genome shotgun (WGS) entry which is preliminary data.</text>
</comment>
<evidence type="ECO:0000313" key="3">
    <source>
        <dbReference type="Proteomes" id="UP000663829"/>
    </source>
</evidence>
<dbReference type="OrthoDB" id="123417at2759"/>
<dbReference type="PANTHER" id="PTHR31569:SF4">
    <property type="entry name" value="SWIM-TYPE DOMAIN-CONTAINING PROTEIN"/>
    <property type="match status" value="1"/>
</dbReference>
<dbReference type="PANTHER" id="PTHR31569">
    <property type="entry name" value="SWIM-TYPE DOMAIN-CONTAINING PROTEIN"/>
    <property type="match status" value="1"/>
</dbReference>
<evidence type="ECO:0000313" key="2">
    <source>
        <dbReference type="EMBL" id="CAF4469468.1"/>
    </source>
</evidence>
<proteinExistence type="predicted"/>
<evidence type="ECO:0000313" key="1">
    <source>
        <dbReference type="EMBL" id="CAF1595128.1"/>
    </source>
</evidence>
<dbReference type="InterPro" id="IPR052579">
    <property type="entry name" value="Zinc_finger_SWIM"/>
</dbReference>
<organism evidence="1 3">
    <name type="scientific">Didymodactylos carnosus</name>
    <dbReference type="NCBI Taxonomy" id="1234261"/>
    <lineage>
        <taxon>Eukaryota</taxon>
        <taxon>Metazoa</taxon>
        <taxon>Spiralia</taxon>
        <taxon>Gnathifera</taxon>
        <taxon>Rotifera</taxon>
        <taxon>Eurotatoria</taxon>
        <taxon>Bdelloidea</taxon>
        <taxon>Philodinida</taxon>
        <taxon>Philodinidae</taxon>
        <taxon>Didymodactylos</taxon>
    </lineage>
</organism>